<proteinExistence type="predicted"/>
<comment type="caution">
    <text evidence="3">The sequence shown here is derived from an EMBL/GenBank/DDBJ whole genome shotgun (WGS) entry which is preliminary data.</text>
</comment>
<dbReference type="AlphaFoldDB" id="A0A8J5F3D1"/>
<keyword evidence="4" id="KW-1185">Reference proteome</keyword>
<reference evidence="3 4" key="1">
    <citation type="submission" date="2020-08" db="EMBL/GenBank/DDBJ databases">
        <title>Plant Genome Project.</title>
        <authorList>
            <person name="Zhang R.-G."/>
        </authorList>
    </citation>
    <scope>NUCLEOTIDE SEQUENCE [LARGE SCALE GENOMIC DNA]</scope>
    <source>
        <tissue evidence="3">Rhizome</tissue>
    </source>
</reference>
<name>A0A8J5F3D1_ZINOF</name>
<keyword evidence="2" id="KW-0812">Transmembrane</keyword>
<protein>
    <submittedName>
        <fullName evidence="3">Uncharacterized protein</fullName>
    </submittedName>
</protein>
<dbReference type="Proteomes" id="UP000734854">
    <property type="component" value="Unassembled WGS sequence"/>
</dbReference>
<evidence type="ECO:0000313" key="4">
    <source>
        <dbReference type="Proteomes" id="UP000734854"/>
    </source>
</evidence>
<evidence type="ECO:0000313" key="3">
    <source>
        <dbReference type="EMBL" id="KAG6477156.1"/>
    </source>
</evidence>
<accession>A0A8J5F3D1</accession>
<feature type="transmembrane region" description="Helical" evidence="2">
    <location>
        <begin position="110"/>
        <end position="132"/>
    </location>
</feature>
<feature type="transmembrane region" description="Helical" evidence="2">
    <location>
        <begin position="53"/>
        <end position="74"/>
    </location>
</feature>
<dbReference type="EMBL" id="JACMSC010000018">
    <property type="protein sequence ID" value="KAG6477156.1"/>
    <property type="molecule type" value="Genomic_DNA"/>
</dbReference>
<organism evidence="3 4">
    <name type="scientific">Zingiber officinale</name>
    <name type="common">Ginger</name>
    <name type="synonym">Amomum zingiber</name>
    <dbReference type="NCBI Taxonomy" id="94328"/>
    <lineage>
        <taxon>Eukaryota</taxon>
        <taxon>Viridiplantae</taxon>
        <taxon>Streptophyta</taxon>
        <taxon>Embryophyta</taxon>
        <taxon>Tracheophyta</taxon>
        <taxon>Spermatophyta</taxon>
        <taxon>Magnoliopsida</taxon>
        <taxon>Liliopsida</taxon>
        <taxon>Zingiberales</taxon>
        <taxon>Zingiberaceae</taxon>
        <taxon>Zingiber</taxon>
    </lineage>
</organism>
<keyword evidence="2" id="KW-1133">Transmembrane helix</keyword>
<gene>
    <name evidence="3" type="ORF">ZIOFF_066408</name>
</gene>
<evidence type="ECO:0000256" key="2">
    <source>
        <dbReference type="SAM" id="Phobius"/>
    </source>
</evidence>
<keyword evidence="1" id="KW-0813">Transport</keyword>
<keyword evidence="2" id="KW-0472">Membrane</keyword>
<sequence length="204" mass="22847">MSENGAAMCCQQTAFAPQSISLELGDGHQAVDGGSECYDDDDDDDDGRTKRTVTLWMASAHIVTVVGSGVLSAIKRSNCFREKGQKPCHASKHSLHDHLRRRRDLPLPDLVALAAVLSFTYSSIGQGIAQVVGPPPNSQSFLALEQRKRLPHRDQHRRHLAFSLTQKVWYNLQAFGDIAFAYFFSLVLIEIQDTSKRRRRRRQG</sequence>
<evidence type="ECO:0000256" key="1">
    <source>
        <dbReference type="ARBA" id="ARBA00022448"/>
    </source>
</evidence>
<dbReference type="PANTHER" id="PTHR48017">
    <property type="entry name" value="OS05G0424000 PROTEIN-RELATED"/>
    <property type="match status" value="1"/>
</dbReference>
<feature type="transmembrane region" description="Helical" evidence="2">
    <location>
        <begin position="168"/>
        <end position="191"/>
    </location>
</feature>